<reference evidence="1" key="1">
    <citation type="submission" date="2021-02" db="EMBL/GenBank/DDBJ databases">
        <authorList>
            <person name="Dougan E. K."/>
            <person name="Rhodes N."/>
            <person name="Thang M."/>
            <person name="Chan C."/>
        </authorList>
    </citation>
    <scope>NUCLEOTIDE SEQUENCE</scope>
</reference>
<dbReference type="AlphaFoldDB" id="A0A813LS03"/>
<accession>A0A813LS03</accession>
<evidence type="ECO:0008006" key="3">
    <source>
        <dbReference type="Google" id="ProtNLM"/>
    </source>
</evidence>
<gene>
    <name evidence="1" type="ORF">PGLA2088_LOCUS48244</name>
</gene>
<evidence type="ECO:0000313" key="1">
    <source>
        <dbReference type="EMBL" id="CAE8736275.1"/>
    </source>
</evidence>
<organism evidence="1 2">
    <name type="scientific">Polarella glacialis</name>
    <name type="common">Dinoflagellate</name>
    <dbReference type="NCBI Taxonomy" id="89957"/>
    <lineage>
        <taxon>Eukaryota</taxon>
        <taxon>Sar</taxon>
        <taxon>Alveolata</taxon>
        <taxon>Dinophyceae</taxon>
        <taxon>Suessiales</taxon>
        <taxon>Suessiaceae</taxon>
        <taxon>Polarella</taxon>
    </lineage>
</organism>
<comment type="caution">
    <text evidence="1">The sequence shown here is derived from an EMBL/GenBank/DDBJ whole genome shotgun (WGS) entry which is preliminary data.</text>
</comment>
<dbReference type="Proteomes" id="UP000626109">
    <property type="component" value="Unassembled WGS sequence"/>
</dbReference>
<dbReference type="Gene3D" id="3.90.550.10">
    <property type="entry name" value="Spore Coat Polysaccharide Biosynthesis Protein SpsA, Chain A"/>
    <property type="match status" value="1"/>
</dbReference>
<sequence>MYYYSYSPACLVRSLPQWETLIVLWRNLCLGDSVVAAWCSPYCNMAETERLIPLCVFAKPPRPGRAKTRLAAKIGDDAACRLACAFISDFISMARGLEWGRPVLATTEDGMAADSFPQRYSICLLLTDRAAFAPLRTFRGDLGFKLEAC</sequence>
<dbReference type="InterPro" id="IPR029044">
    <property type="entry name" value="Nucleotide-diphossugar_trans"/>
</dbReference>
<protein>
    <recommendedName>
        <fullName evidence="3">2-phospho-L-lactate guanylyltransferase</fullName>
    </recommendedName>
</protein>
<evidence type="ECO:0000313" key="2">
    <source>
        <dbReference type="Proteomes" id="UP000626109"/>
    </source>
</evidence>
<dbReference type="EMBL" id="CAJNNW010036641">
    <property type="protein sequence ID" value="CAE8736275.1"/>
    <property type="molecule type" value="Genomic_DNA"/>
</dbReference>
<name>A0A813LS03_POLGL</name>
<proteinExistence type="predicted"/>